<dbReference type="InterPro" id="IPR010225">
    <property type="entry name" value="HrpB"/>
</dbReference>
<dbReference type="PROSITE" id="PS51194">
    <property type="entry name" value="HELICASE_CTER"/>
    <property type="match status" value="1"/>
</dbReference>
<keyword evidence="4" id="KW-0067">ATP-binding</keyword>
<evidence type="ECO:0000256" key="3">
    <source>
        <dbReference type="ARBA" id="ARBA00022806"/>
    </source>
</evidence>
<dbReference type="InterPro" id="IPR014001">
    <property type="entry name" value="Helicase_ATP-bd"/>
</dbReference>
<dbReference type="InterPro" id="IPR013689">
    <property type="entry name" value="RNA_helicase_ATP-dep_HrpB_C"/>
</dbReference>
<dbReference type="RefSeq" id="WP_187026354.1">
    <property type="nucleotide sequence ID" value="NZ_JACRUP010000007.1"/>
</dbReference>
<dbReference type="SMART" id="SM00490">
    <property type="entry name" value="HELICc"/>
    <property type="match status" value="1"/>
</dbReference>
<dbReference type="Proteomes" id="UP000615796">
    <property type="component" value="Unassembled WGS sequence"/>
</dbReference>
<dbReference type="GO" id="GO:0016787">
    <property type="term" value="F:hydrolase activity"/>
    <property type="evidence" value="ECO:0007669"/>
    <property type="project" value="UniProtKB-KW"/>
</dbReference>
<dbReference type="Pfam" id="PF24473">
    <property type="entry name" value="CON_HrpB"/>
    <property type="match status" value="1"/>
</dbReference>
<dbReference type="NCBIfam" id="TIGR01970">
    <property type="entry name" value="DEAH_box_HrpB"/>
    <property type="match status" value="1"/>
</dbReference>
<accession>A0A9X0UJ61</accession>
<dbReference type="InterPro" id="IPR049614">
    <property type="entry name" value="HrpB_DEXH"/>
</dbReference>
<dbReference type="AlphaFoldDB" id="A0A9X0UJ61"/>
<feature type="domain" description="Helicase C-terminal" evidence="7">
    <location>
        <begin position="199"/>
        <end position="367"/>
    </location>
</feature>
<evidence type="ECO:0000256" key="1">
    <source>
        <dbReference type="ARBA" id="ARBA00022741"/>
    </source>
</evidence>
<dbReference type="PROSITE" id="PS51192">
    <property type="entry name" value="HELICASE_ATP_BIND_1"/>
    <property type="match status" value="1"/>
</dbReference>
<dbReference type="NCBIfam" id="NF008662">
    <property type="entry name" value="PRK11664.1"/>
    <property type="match status" value="1"/>
</dbReference>
<dbReference type="Pfam" id="PF00270">
    <property type="entry name" value="DEAD"/>
    <property type="match status" value="1"/>
</dbReference>
<dbReference type="FunFam" id="3.40.50.300:FF:002125">
    <property type="entry name" value="ATP-dependent helicase HrpB"/>
    <property type="match status" value="1"/>
</dbReference>
<dbReference type="Gene3D" id="1.20.120.1080">
    <property type="match status" value="1"/>
</dbReference>
<dbReference type="PANTHER" id="PTHR43519:SF1">
    <property type="entry name" value="ATP-DEPENDENT RNA HELICASE HRPB"/>
    <property type="match status" value="1"/>
</dbReference>
<evidence type="ECO:0000256" key="2">
    <source>
        <dbReference type="ARBA" id="ARBA00022801"/>
    </source>
</evidence>
<dbReference type="Pfam" id="PF08482">
    <property type="entry name" value="HrpB_C"/>
    <property type="match status" value="1"/>
</dbReference>
<feature type="region of interest" description="Disordered" evidence="5">
    <location>
        <begin position="796"/>
        <end position="820"/>
    </location>
</feature>
<feature type="domain" description="Helicase ATP-binding" evidence="6">
    <location>
        <begin position="14"/>
        <end position="177"/>
    </location>
</feature>
<dbReference type="SMART" id="SM00847">
    <property type="entry name" value="HA2"/>
    <property type="match status" value="1"/>
</dbReference>
<dbReference type="SMART" id="SM00487">
    <property type="entry name" value="DEXDc"/>
    <property type="match status" value="1"/>
</dbReference>
<dbReference type="CDD" id="cd17990">
    <property type="entry name" value="DEXHc_HrpB"/>
    <property type="match status" value="1"/>
</dbReference>
<evidence type="ECO:0000313" key="9">
    <source>
        <dbReference type="Proteomes" id="UP000615796"/>
    </source>
</evidence>
<dbReference type="EC" id="3.6.4.13" evidence="8"/>
<dbReference type="GO" id="GO:0003724">
    <property type="term" value="F:RNA helicase activity"/>
    <property type="evidence" value="ECO:0007669"/>
    <property type="project" value="UniProtKB-EC"/>
</dbReference>
<comment type="caution">
    <text evidence="8">The sequence shown here is derived from an EMBL/GenBank/DDBJ whole genome shotgun (WGS) entry which is preliminary data.</text>
</comment>
<keyword evidence="2 8" id="KW-0378">Hydrolase</keyword>
<dbReference type="SUPFAM" id="SSF52540">
    <property type="entry name" value="P-loop containing nucleoside triphosphate hydrolases"/>
    <property type="match status" value="1"/>
</dbReference>
<evidence type="ECO:0000256" key="5">
    <source>
        <dbReference type="SAM" id="MobiDB-lite"/>
    </source>
</evidence>
<dbReference type="InterPro" id="IPR001650">
    <property type="entry name" value="Helicase_C-like"/>
</dbReference>
<evidence type="ECO:0000259" key="7">
    <source>
        <dbReference type="PROSITE" id="PS51194"/>
    </source>
</evidence>
<evidence type="ECO:0000256" key="4">
    <source>
        <dbReference type="ARBA" id="ARBA00022840"/>
    </source>
</evidence>
<dbReference type="InterPro" id="IPR007502">
    <property type="entry name" value="Helicase-assoc_dom"/>
</dbReference>
<name>A0A9X0UJ61_VIBME</name>
<dbReference type="PANTHER" id="PTHR43519">
    <property type="entry name" value="ATP-DEPENDENT RNA HELICASE HRPB"/>
    <property type="match status" value="1"/>
</dbReference>
<protein>
    <submittedName>
        <fullName evidence="8">ATP-dependent helicase HrpB</fullName>
        <ecNumber evidence="8">3.6.4.13</ecNumber>
    </submittedName>
</protein>
<dbReference type="Pfam" id="PF00271">
    <property type="entry name" value="Helicase_C"/>
    <property type="match status" value="1"/>
</dbReference>
<dbReference type="GO" id="GO:0003676">
    <property type="term" value="F:nucleic acid binding"/>
    <property type="evidence" value="ECO:0007669"/>
    <property type="project" value="InterPro"/>
</dbReference>
<proteinExistence type="predicted"/>
<organism evidence="8 9">
    <name type="scientific">Vibrio metschnikovii</name>
    <dbReference type="NCBI Taxonomy" id="28172"/>
    <lineage>
        <taxon>Bacteria</taxon>
        <taxon>Pseudomonadati</taxon>
        <taxon>Pseudomonadota</taxon>
        <taxon>Gammaproteobacteria</taxon>
        <taxon>Vibrionales</taxon>
        <taxon>Vibrionaceae</taxon>
        <taxon>Vibrio</taxon>
    </lineage>
</organism>
<reference evidence="8" key="1">
    <citation type="submission" date="2020-08" db="EMBL/GenBank/DDBJ databases">
        <title>Genome Sequencing and Pan-Genome Analysis of Migratory bird Vibrio Strains, Inner Mongolia.</title>
        <authorList>
            <person name="Zheng L."/>
        </authorList>
    </citation>
    <scope>NUCLEOTIDE SEQUENCE</scope>
    <source>
        <strain evidence="8">M13F</strain>
    </source>
</reference>
<dbReference type="CDD" id="cd18791">
    <property type="entry name" value="SF2_C_RHA"/>
    <property type="match status" value="1"/>
</dbReference>
<dbReference type="PIRSF" id="PIRSF005496">
    <property type="entry name" value="ATP_hel_hrpB"/>
    <property type="match status" value="1"/>
</dbReference>
<dbReference type="Gene3D" id="3.40.50.300">
    <property type="entry name" value="P-loop containing nucleotide triphosphate hydrolases"/>
    <property type="match status" value="2"/>
</dbReference>
<keyword evidence="1" id="KW-0547">Nucleotide-binding</keyword>
<evidence type="ECO:0000259" key="6">
    <source>
        <dbReference type="PROSITE" id="PS51192"/>
    </source>
</evidence>
<keyword evidence="9" id="KW-1185">Reference proteome</keyword>
<evidence type="ECO:0000313" key="8">
    <source>
        <dbReference type="EMBL" id="MBC5851601.1"/>
    </source>
</evidence>
<dbReference type="InterPro" id="IPR027417">
    <property type="entry name" value="P-loop_NTPase"/>
</dbReference>
<dbReference type="InterPro" id="IPR056329">
    <property type="entry name" value="CON_HrpB"/>
</dbReference>
<feature type="compositionally biased region" description="Basic and acidic residues" evidence="5">
    <location>
        <begin position="796"/>
        <end position="806"/>
    </location>
</feature>
<gene>
    <name evidence="8" type="primary">hrpB</name>
    <name evidence="8" type="ORF">H8Q88_11880</name>
</gene>
<dbReference type="InterPro" id="IPR011545">
    <property type="entry name" value="DEAD/DEAH_box_helicase_dom"/>
</dbReference>
<dbReference type="EMBL" id="JACRUP010000007">
    <property type="protein sequence ID" value="MBC5851601.1"/>
    <property type="molecule type" value="Genomic_DNA"/>
</dbReference>
<keyword evidence="3 8" id="KW-0347">Helicase</keyword>
<sequence>MSALPIDAVIPELLRAIQQQNQVILKAPPGAGKSTRFPLQLLQANLIDGKIIMLEPRRLAARNIAYYLAQQLGESVGQTVGYRVRGESQVSAQTRLEVVTEGVMTRMIQHDPELSGIDLVIFDEFHERSLHADTALAFSLEVQMALRDDLKIVVMSATLDSSALQTLLPRAGYLESQGRSYPVTVDYRPLLANQTWLTVMEQQIRGLLTQHSGSLLAFLPSAASIAQLQQRLSDLPAEISVHGLFGQMPFDQQQQALLPAKSGQRKVVLATNIAETSLTIEGIRLVVDSGLERRARFDLKTGITRLEQVRISQSSAQQRAGRAGRLEPGLCVRLYSEAQLKQQPSTPPPEILHSDLASLALELAQWGAQSARDLLWLDVPPPSALEQAQALLSELQLLDTRGQLTRAGKQAHQLGVEPRLAAMLIWAAAQSPAYLSAALALTVLLEEPERQILDIQHSLHRWQQRLHRQSSQLHQRANSLASLLSTRFCLSDVDERLLASVAYFAFPDRLAQQRGRHGQYVLANGHGAFTFDEHPLASSQYLLALDLLRGQQQASQIFTALQVDIQSLITDHRERLIEQEWVDWDDKSQRFVAEKQQRFGKLMIARQALPAPASEKITEALLNFVQRQGLSVLHWDSASQEWLARVRCACQWLPEEAWPDMSDEGLLNHLADWLAPYLIGIRSGKALQQVSVIEALNAYLAWPLNQQLDEWFPTHHLLPTGTRKKIRYQVGHDPVLSVRMQEVFGEKSSPLIAKGRIAVVMELLSPAQRPLQITRDLASFWQGAYRDVQKEMKGRYPKHIWPDDPANHSATTKTKRHLNS</sequence>
<dbReference type="GO" id="GO:0005524">
    <property type="term" value="F:ATP binding"/>
    <property type="evidence" value="ECO:0007669"/>
    <property type="project" value="UniProtKB-KW"/>
</dbReference>